<dbReference type="RefSeq" id="XP_020900530.1">
    <property type="nucleotide sequence ID" value="XM_021044871.2"/>
</dbReference>
<organism evidence="4 5">
    <name type="scientific">Exaiptasia diaphana</name>
    <name type="common">Tropical sea anemone</name>
    <name type="synonym">Aiptasia pulchella</name>
    <dbReference type="NCBI Taxonomy" id="2652724"/>
    <lineage>
        <taxon>Eukaryota</taxon>
        <taxon>Metazoa</taxon>
        <taxon>Cnidaria</taxon>
        <taxon>Anthozoa</taxon>
        <taxon>Hexacorallia</taxon>
        <taxon>Actiniaria</taxon>
        <taxon>Aiptasiidae</taxon>
        <taxon>Exaiptasia</taxon>
    </lineage>
</organism>
<evidence type="ECO:0000313" key="4">
    <source>
        <dbReference type="EnsemblMetazoa" id="XP_020900530.1"/>
    </source>
</evidence>
<feature type="domain" description="CCHC-type" evidence="3">
    <location>
        <begin position="194"/>
        <end position="207"/>
    </location>
</feature>
<dbReference type="AlphaFoldDB" id="A0A913X9K3"/>
<proteinExistence type="predicted"/>
<feature type="compositionally biased region" description="Acidic residues" evidence="2">
    <location>
        <begin position="14"/>
        <end position="26"/>
    </location>
</feature>
<keyword evidence="1" id="KW-0862">Zinc</keyword>
<name>A0A913X9K3_EXADI</name>
<dbReference type="GO" id="GO:0003676">
    <property type="term" value="F:nucleic acid binding"/>
    <property type="evidence" value="ECO:0007669"/>
    <property type="project" value="InterPro"/>
</dbReference>
<dbReference type="GO" id="GO:0008270">
    <property type="term" value="F:zinc ion binding"/>
    <property type="evidence" value="ECO:0007669"/>
    <property type="project" value="UniProtKB-KW"/>
</dbReference>
<keyword evidence="1" id="KW-0479">Metal-binding</keyword>
<sequence length="234" mass="26108">MSQNNAVQYPEPTGDAEEPVVEEAQAEEPRAEAGQNPPEPNPQLGQGGQLKTLRKNIGILEKSVAELTRLTLKGVIKRIMDYVTRPVSEFNKYEAVDLLLESLQNTARGNQDGKKEYYRLVYQTARSKIDLPKDHFRSLVMRLLGSKDHTTVFEAVAKVEKAARGRGASWGSSTWPRSTPWNRGRAWRGASPQCYACRKYGHIAARCFRRNPGTRQQYTRGRGGSQTGSSNSGN</sequence>
<evidence type="ECO:0000256" key="2">
    <source>
        <dbReference type="SAM" id="MobiDB-lite"/>
    </source>
</evidence>
<dbReference type="InterPro" id="IPR001878">
    <property type="entry name" value="Znf_CCHC"/>
</dbReference>
<feature type="region of interest" description="Disordered" evidence="2">
    <location>
        <begin position="1"/>
        <end position="49"/>
    </location>
</feature>
<dbReference type="Proteomes" id="UP000887567">
    <property type="component" value="Unplaced"/>
</dbReference>
<dbReference type="InterPro" id="IPR036875">
    <property type="entry name" value="Znf_CCHC_sf"/>
</dbReference>
<evidence type="ECO:0000256" key="1">
    <source>
        <dbReference type="PROSITE-ProRule" id="PRU00047"/>
    </source>
</evidence>
<accession>A0A913X9K3</accession>
<dbReference type="PROSITE" id="PS50158">
    <property type="entry name" value="ZF_CCHC"/>
    <property type="match status" value="1"/>
</dbReference>
<reference evidence="4" key="1">
    <citation type="submission" date="2022-11" db="UniProtKB">
        <authorList>
            <consortium name="EnsemblMetazoa"/>
        </authorList>
    </citation>
    <scope>IDENTIFICATION</scope>
</reference>
<dbReference type="GeneID" id="110239161"/>
<dbReference type="SUPFAM" id="SSF57756">
    <property type="entry name" value="Retrovirus zinc finger-like domains"/>
    <property type="match status" value="1"/>
</dbReference>
<dbReference type="EnsemblMetazoa" id="XM_021044871.2">
    <property type="protein sequence ID" value="XP_020900530.1"/>
    <property type="gene ID" value="LOC110239161"/>
</dbReference>
<keyword evidence="5" id="KW-1185">Reference proteome</keyword>
<feature type="region of interest" description="Disordered" evidence="2">
    <location>
        <begin position="213"/>
        <end position="234"/>
    </location>
</feature>
<dbReference type="KEGG" id="epa:110239161"/>
<protein>
    <recommendedName>
        <fullName evidence="3">CCHC-type domain-containing protein</fullName>
    </recommendedName>
</protein>
<evidence type="ECO:0000259" key="3">
    <source>
        <dbReference type="PROSITE" id="PS50158"/>
    </source>
</evidence>
<keyword evidence="1" id="KW-0863">Zinc-finger</keyword>
<evidence type="ECO:0000313" key="5">
    <source>
        <dbReference type="Proteomes" id="UP000887567"/>
    </source>
</evidence>
<dbReference type="OrthoDB" id="5984104at2759"/>